<evidence type="ECO:0000313" key="1">
    <source>
        <dbReference type="EMBL" id="RUO19528.1"/>
    </source>
</evidence>
<dbReference type="InterPro" id="IPR002187">
    <property type="entry name" value="N-reg_PII"/>
</dbReference>
<dbReference type="GO" id="GO:0006808">
    <property type="term" value="P:regulation of nitrogen utilization"/>
    <property type="evidence" value="ECO:0007669"/>
    <property type="project" value="InterPro"/>
</dbReference>
<sequence>MKFAALVAIVPEELEQESIDAAREQGAGGMTVMSGRGISNTAKKSFFGMSYDGSQKVLLMVLEKGLSLHVMKAIQKVIMPDEHDSQGMVFTVPLEHLGGIDMSQLEKFEQHLAEQSVKETL</sequence>
<dbReference type="EMBL" id="PIPI01000005">
    <property type="protein sequence ID" value="RUO19528.1"/>
    <property type="molecule type" value="Genomic_DNA"/>
</dbReference>
<comment type="caution">
    <text evidence="1">The sequence shown here is derived from an EMBL/GenBank/DDBJ whole genome shotgun (WGS) entry which is preliminary data.</text>
</comment>
<gene>
    <name evidence="1" type="ORF">CWE06_08335</name>
</gene>
<reference evidence="1 2" key="1">
    <citation type="journal article" date="2011" name="Front. Microbiol.">
        <title>Genomic signatures of strain selection and enhancement in Bacillus atrophaeus var. globigii, a historical biowarfare simulant.</title>
        <authorList>
            <person name="Gibbons H.S."/>
            <person name="Broomall S.M."/>
            <person name="McNew L.A."/>
            <person name="Daligault H."/>
            <person name="Chapman C."/>
            <person name="Bruce D."/>
            <person name="Karavis M."/>
            <person name="Krepps M."/>
            <person name="McGregor P.A."/>
            <person name="Hong C."/>
            <person name="Park K.H."/>
            <person name="Akmal A."/>
            <person name="Feldman A."/>
            <person name="Lin J.S."/>
            <person name="Chang W.E."/>
            <person name="Higgs B.W."/>
            <person name="Demirev P."/>
            <person name="Lindquist J."/>
            <person name="Liem A."/>
            <person name="Fochler E."/>
            <person name="Read T.D."/>
            <person name="Tapia R."/>
            <person name="Johnson S."/>
            <person name="Bishop-Lilly K.A."/>
            <person name="Detter C."/>
            <person name="Han C."/>
            <person name="Sozhamannan S."/>
            <person name="Rosenzweig C.N."/>
            <person name="Skowronski E.W."/>
        </authorList>
    </citation>
    <scope>NUCLEOTIDE SEQUENCE [LARGE SCALE GENOMIC DNA]</scope>
    <source>
        <strain evidence="1 2">AK5</strain>
    </source>
</reference>
<name>A0A432VSX7_9GAMM</name>
<dbReference type="RefSeq" id="WP_126793045.1">
    <property type="nucleotide sequence ID" value="NZ_PIPI01000005.1"/>
</dbReference>
<dbReference type="AlphaFoldDB" id="A0A432VSX7"/>
<dbReference type="Gene3D" id="3.30.70.120">
    <property type="match status" value="1"/>
</dbReference>
<evidence type="ECO:0000313" key="2">
    <source>
        <dbReference type="Proteomes" id="UP000288212"/>
    </source>
</evidence>
<dbReference type="Pfam" id="PF00543">
    <property type="entry name" value="P-II"/>
    <property type="match status" value="1"/>
</dbReference>
<keyword evidence="2" id="KW-1185">Reference proteome</keyword>
<dbReference type="OrthoDB" id="4943957at2"/>
<dbReference type="InterPro" id="IPR015867">
    <property type="entry name" value="N-reg_PII/ATP_PRibTrfase_C"/>
</dbReference>
<proteinExistence type="predicted"/>
<dbReference type="Proteomes" id="UP000288212">
    <property type="component" value="Unassembled WGS sequence"/>
</dbReference>
<organism evidence="1 2">
    <name type="scientific">Aliidiomarina haloalkalitolerans</name>
    <dbReference type="NCBI Taxonomy" id="859059"/>
    <lineage>
        <taxon>Bacteria</taxon>
        <taxon>Pseudomonadati</taxon>
        <taxon>Pseudomonadota</taxon>
        <taxon>Gammaproteobacteria</taxon>
        <taxon>Alteromonadales</taxon>
        <taxon>Idiomarinaceae</taxon>
        <taxon>Aliidiomarina</taxon>
    </lineage>
</organism>
<protein>
    <submittedName>
        <fullName evidence="1">Transcriptional regulator</fullName>
    </submittedName>
</protein>
<dbReference type="GO" id="GO:0030234">
    <property type="term" value="F:enzyme regulator activity"/>
    <property type="evidence" value="ECO:0007669"/>
    <property type="project" value="InterPro"/>
</dbReference>
<dbReference type="InterPro" id="IPR011322">
    <property type="entry name" value="N-reg_PII-like_a/b"/>
</dbReference>
<accession>A0A432VSX7</accession>
<dbReference type="SUPFAM" id="SSF54913">
    <property type="entry name" value="GlnB-like"/>
    <property type="match status" value="1"/>
</dbReference>